<evidence type="ECO:0000313" key="1">
    <source>
        <dbReference type="EMBL" id="TWU17088.1"/>
    </source>
</evidence>
<dbReference type="OrthoDB" id="262206at2"/>
<dbReference type="AlphaFoldDB" id="A0A5C6BZ08"/>
<proteinExistence type="predicted"/>
<keyword evidence="2" id="KW-1185">Reference proteome</keyword>
<evidence type="ECO:0000313" key="2">
    <source>
        <dbReference type="Proteomes" id="UP000319908"/>
    </source>
</evidence>
<name>A0A5C6BZ08_9BACT</name>
<dbReference type="Proteomes" id="UP000319908">
    <property type="component" value="Unassembled WGS sequence"/>
</dbReference>
<comment type="caution">
    <text evidence="1">The sequence shown here is derived from an EMBL/GenBank/DDBJ whole genome shotgun (WGS) entry which is preliminary data.</text>
</comment>
<gene>
    <name evidence="1" type="ORF">Poly21_42980</name>
</gene>
<accession>A0A5C6BZ08</accession>
<reference evidence="1 2" key="1">
    <citation type="journal article" date="2020" name="Antonie Van Leeuwenhoek">
        <title>Rhodopirellula heiligendammensis sp. nov., Rhodopirellula pilleata sp. nov., and Rhodopirellula solitaria sp. nov. isolated from natural or artificial marine surfaces in Northern Germany and California, USA, and emended description of the genus Rhodopirellula.</title>
        <authorList>
            <person name="Kallscheuer N."/>
            <person name="Wiegand S."/>
            <person name="Jogler M."/>
            <person name="Boedeker C."/>
            <person name="Peeters S.H."/>
            <person name="Rast P."/>
            <person name="Heuer A."/>
            <person name="Jetten M.S.M."/>
            <person name="Rohde M."/>
            <person name="Jogler C."/>
        </authorList>
    </citation>
    <scope>NUCLEOTIDE SEQUENCE [LARGE SCALE GENOMIC DNA]</scope>
    <source>
        <strain evidence="1 2">Poly21</strain>
    </source>
</reference>
<dbReference type="EMBL" id="SJPU01000002">
    <property type="protein sequence ID" value="TWU17088.1"/>
    <property type="molecule type" value="Genomic_DNA"/>
</dbReference>
<sequence>MVVVLPLSLLADDLASPRRDNIKAEVGNLVDHPWAGEYSDSMQGLDMGPSYVWLAPKNGAAYLCEGWMTDSDYGTISVDESVIRIKWENPSRTGRSPTERELILVRYRKYIFLVPKTQIHAFCLAVRGEGKLPMGLLRRVNHAFDPKEPDAIPHVPPQFKPYLDLPPIVTKVTQTDTQTRERIGDDDEVVRQVVTIDVGAEHHVFPGMRFQRKREDEDDAFPMIEVKTVRASESDAELRYYVEPNNKIPQVAVGEAYVTTRW</sequence>
<organism evidence="1 2">
    <name type="scientific">Allorhodopirellula heiligendammensis</name>
    <dbReference type="NCBI Taxonomy" id="2714739"/>
    <lineage>
        <taxon>Bacteria</taxon>
        <taxon>Pseudomonadati</taxon>
        <taxon>Planctomycetota</taxon>
        <taxon>Planctomycetia</taxon>
        <taxon>Pirellulales</taxon>
        <taxon>Pirellulaceae</taxon>
        <taxon>Allorhodopirellula</taxon>
    </lineage>
</organism>
<protein>
    <submittedName>
        <fullName evidence="1">Uncharacterized protein</fullName>
    </submittedName>
</protein>